<name>A0ABS2ZPV9_9BACL</name>
<dbReference type="SUPFAM" id="SSF49303">
    <property type="entry name" value="beta-Galactosidase/glucuronidase domain"/>
    <property type="match status" value="1"/>
</dbReference>
<feature type="domain" description="Glycoside hydrolase family 2 immunoglobulin-like beta-sandwich" evidence="4">
    <location>
        <begin position="182"/>
        <end position="290"/>
    </location>
</feature>
<dbReference type="InterPro" id="IPR006103">
    <property type="entry name" value="Glyco_hydro_2_cat"/>
</dbReference>
<dbReference type="PANTHER" id="PTHR42732:SF3">
    <property type="entry name" value="HYDROLASE"/>
    <property type="match status" value="1"/>
</dbReference>
<keyword evidence="3" id="KW-0326">Glycosidase</keyword>
<organism evidence="7 8">
    <name type="scientific">Fictibacillus nanhaiensis</name>
    <dbReference type="NCBI Taxonomy" id="742169"/>
    <lineage>
        <taxon>Bacteria</taxon>
        <taxon>Bacillati</taxon>
        <taxon>Bacillota</taxon>
        <taxon>Bacilli</taxon>
        <taxon>Bacillales</taxon>
        <taxon>Fictibacillaceae</taxon>
        <taxon>Fictibacillus</taxon>
    </lineage>
</organism>
<evidence type="ECO:0000256" key="2">
    <source>
        <dbReference type="ARBA" id="ARBA00022801"/>
    </source>
</evidence>
<evidence type="ECO:0000313" key="7">
    <source>
        <dbReference type="EMBL" id="MBN3554080.1"/>
    </source>
</evidence>
<dbReference type="Pfam" id="PF02836">
    <property type="entry name" value="Glyco_hydro_2_C"/>
    <property type="match status" value="1"/>
</dbReference>
<sequence>MMHRKEYPRPQLVRKEWQNLNGTWQFNFDDQNEGTKQKWYKENTKTFDKEINVPFAYQTQLSGIADPTFHDVVWYKREFSVPENWSGQRVILHFGAVDYRAWVYINEKFVGFHEGGNTSFSFDITDHLTEGTQTIVVKVEDPSTDETIPRGKQYWIEESDGIWYTRTTGIWQTVWLEAVHSVHLSKLRFTPDVDRGEIGVEFELTEQANDVDVQFEIVFKGERIVKDIVSTHEAFNRRTFNLYNHKIFRTGFHHDGWNWTPENPNLFDVKIKVIQNNHVIDEIESYFGMRKVHSENGMIYLNNRPYYQKLVLDQGYWPEGLLTAPSDQDLIKDIELSKELGFNGCRKHQKVEDPRFLYWADQLGFLVWGECAASPSFSENAVARLTKEWIEIIERDYNHPSVVAWVPLNESWGVPNIRDNHQQQHHSLAMYHLIHSLDSTRLVVSNDGWELTKTDICAVHNYNHGNKDEIAKYEKYKEDISTVDGILSSKPARRSIYANGFNYEGEPILLTEFGGIGFKVGEDSGWGYTSVNNAEEFIADYDRIMQAVYSSKALFGYCYTQLTDVEQEINGLLTYDRKPKCELKQIKKINDMWHPGVI</sequence>
<evidence type="ECO:0000259" key="5">
    <source>
        <dbReference type="Pfam" id="PF02836"/>
    </source>
</evidence>
<dbReference type="Pfam" id="PF00703">
    <property type="entry name" value="Glyco_hydro_2"/>
    <property type="match status" value="1"/>
</dbReference>
<proteinExistence type="inferred from homology"/>
<evidence type="ECO:0000259" key="6">
    <source>
        <dbReference type="Pfam" id="PF02837"/>
    </source>
</evidence>
<dbReference type="Gene3D" id="2.60.120.260">
    <property type="entry name" value="Galactose-binding domain-like"/>
    <property type="match status" value="1"/>
</dbReference>
<comment type="similarity">
    <text evidence="1">Belongs to the glycosyl hydrolase 2 family.</text>
</comment>
<evidence type="ECO:0000313" key="8">
    <source>
        <dbReference type="Proteomes" id="UP001296923"/>
    </source>
</evidence>
<dbReference type="InterPro" id="IPR051913">
    <property type="entry name" value="GH2_Domain-Containing"/>
</dbReference>
<accession>A0ABS2ZPV9</accession>
<reference evidence="7 8" key="1">
    <citation type="submission" date="2021-01" db="EMBL/GenBank/DDBJ databases">
        <title>Genome Sequencing of Type Strains.</title>
        <authorList>
            <person name="Lemaire J.F."/>
            <person name="Inderbitzin P."/>
            <person name="Collins S.B."/>
            <person name="Wespe N."/>
            <person name="Knight-Connoni V."/>
        </authorList>
    </citation>
    <scope>NUCLEOTIDE SEQUENCE [LARGE SCALE GENOMIC DNA]</scope>
    <source>
        <strain evidence="7 8">DSM 23009</strain>
    </source>
</reference>
<dbReference type="GO" id="GO:0016787">
    <property type="term" value="F:hydrolase activity"/>
    <property type="evidence" value="ECO:0007669"/>
    <property type="project" value="UniProtKB-KW"/>
</dbReference>
<feature type="domain" description="Glycosyl hydrolases family 2 sugar binding" evidence="6">
    <location>
        <begin position="18"/>
        <end position="174"/>
    </location>
</feature>
<keyword evidence="8" id="KW-1185">Reference proteome</keyword>
<keyword evidence="2 7" id="KW-0378">Hydrolase</keyword>
<dbReference type="InterPro" id="IPR017853">
    <property type="entry name" value="GH"/>
</dbReference>
<dbReference type="EMBL" id="JAFHKR010000038">
    <property type="protein sequence ID" value="MBN3554080.1"/>
    <property type="molecule type" value="Genomic_DNA"/>
</dbReference>
<feature type="domain" description="Glycoside hydrolase family 2 catalytic" evidence="5">
    <location>
        <begin position="326"/>
        <end position="589"/>
    </location>
</feature>
<dbReference type="PANTHER" id="PTHR42732">
    <property type="entry name" value="BETA-GALACTOSIDASE"/>
    <property type="match status" value="1"/>
</dbReference>
<dbReference type="RefSeq" id="WP_205725137.1">
    <property type="nucleotide sequence ID" value="NZ_JAFHKR010000038.1"/>
</dbReference>
<dbReference type="InterPro" id="IPR006104">
    <property type="entry name" value="Glyco_hydro_2_N"/>
</dbReference>
<dbReference type="Proteomes" id="UP001296923">
    <property type="component" value="Unassembled WGS sequence"/>
</dbReference>
<comment type="caution">
    <text evidence="7">The sequence shown here is derived from an EMBL/GenBank/DDBJ whole genome shotgun (WGS) entry which is preliminary data.</text>
</comment>
<dbReference type="InterPro" id="IPR036156">
    <property type="entry name" value="Beta-gal/glucu_dom_sf"/>
</dbReference>
<evidence type="ECO:0000256" key="1">
    <source>
        <dbReference type="ARBA" id="ARBA00007401"/>
    </source>
</evidence>
<dbReference type="InterPro" id="IPR008979">
    <property type="entry name" value="Galactose-bd-like_sf"/>
</dbReference>
<dbReference type="Pfam" id="PF02837">
    <property type="entry name" value="Glyco_hydro_2_N"/>
    <property type="match status" value="1"/>
</dbReference>
<dbReference type="SUPFAM" id="SSF49785">
    <property type="entry name" value="Galactose-binding domain-like"/>
    <property type="match status" value="1"/>
</dbReference>
<dbReference type="InterPro" id="IPR013783">
    <property type="entry name" value="Ig-like_fold"/>
</dbReference>
<protein>
    <submittedName>
        <fullName evidence="7">Glycoside hydrolase family 2</fullName>
    </submittedName>
</protein>
<dbReference type="Gene3D" id="2.60.40.10">
    <property type="entry name" value="Immunoglobulins"/>
    <property type="match status" value="1"/>
</dbReference>
<gene>
    <name evidence="7" type="ORF">JYA63_07390</name>
</gene>
<evidence type="ECO:0000256" key="3">
    <source>
        <dbReference type="ARBA" id="ARBA00023295"/>
    </source>
</evidence>
<dbReference type="Gene3D" id="3.20.20.80">
    <property type="entry name" value="Glycosidases"/>
    <property type="match status" value="1"/>
</dbReference>
<dbReference type="SUPFAM" id="SSF51445">
    <property type="entry name" value="(Trans)glycosidases"/>
    <property type="match status" value="1"/>
</dbReference>
<evidence type="ECO:0000259" key="4">
    <source>
        <dbReference type="Pfam" id="PF00703"/>
    </source>
</evidence>
<dbReference type="InterPro" id="IPR006102">
    <property type="entry name" value="Ig-like_GH2"/>
</dbReference>